<protein>
    <submittedName>
        <fullName evidence="1">Uncharacterized protein</fullName>
    </submittedName>
</protein>
<accession>A0ACC0PK42</accession>
<reference evidence="1" key="1">
    <citation type="submission" date="2022-02" db="EMBL/GenBank/DDBJ databases">
        <title>Plant Genome Project.</title>
        <authorList>
            <person name="Zhang R.-G."/>
        </authorList>
    </citation>
    <scope>NUCLEOTIDE SEQUENCE</scope>
    <source>
        <strain evidence="1">AT1</strain>
    </source>
</reference>
<gene>
    <name evidence="1" type="ORF">RHMOL_Rhmol02G0011600</name>
</gene>
<name>A0ACC0PK42_RHOML</name>
<evidence type="ECO:0000313" key="1">
    <source>
        <dbReference type="EMBL" id="KAI8566077.1"/>
    </source>
</evidence>
<comment type="caution">
    <text evidence="1">The sequence shown here is derived from an EMBL/GenBank/DDBJ whole genome shotgun (WGS) entry which is preliminary data.</text>
</comment>
<keyword evidence="2" id="KW-1185">Reference proteome</keyword>
<organism evidence="1 2">
    <name type="scientific">Rhododendron molle</name>
    <name type="common">Chinese azalea</name>
    <name type="synonym">Azalea mollis</name>
    <dbReference type="NCBI Taxonomy" id="49168"/>
    <lineage>
        <taxon>Eukaryota</taxon>
        <taxon>Viridiplantae</taxon>
        <taxon>Streptophyta</taxon>
        <taxon>Embryophyta</taxon>
        <taxon>Tracheophyta</taxon>
        <taxon>Spermatophyta</taxon>
        <taxon>Magnoliopsida</taxon>
        <taxon>eudicotyledons</taxon>
        <taxon>Gunneridae</taxon>
        <taxon>Pentapetalae</taxon>
        <taxon>asterids</taxon>
        <taxon>Ericales</taxon>
        <taxon>Ericaceae</taxon>
        <taxon>Ericoideae</taxon>
        <taxon>Rhodoreae</taxon>
        <taxon>Rhododendron</taxon>
    </lineage>
</organism>
<sequence>MCQPHPAGPECQKLNDRHKKIGRECQKLYDAYKKTFEDYVTAKVLPFLREKNDVNLLQELVKRRSTYKDLTRWLARFFHHLDRYFIGVCKLPTMNATSFLTFYELIDREREGEQIDQALVKSVLDIYVEIGEGSTKEYYGKDFEEAMLKDLFIPREPQSGLPAFLTKITCLRSSF</sequence>
<evidence type="ECO:0000313" key="2">
    <source>
        <dbReference type="Proteomes" id="UP001062846"/>
    </source>
</evidence>
<proteinExistence type="predicted"/>
<dbReference type="Proteomes" id="UP001062846">
    <property type="component" value="Chromosome 2"/>
</dbReference>
<dbReference type="EMBL" id="CM046389">
    <property type="protein sequence ID" value="KAI8566077.1"/>
    <property type="molecule type" value="Genomic_DNA"/>
</dbReference>